<evidence type="ECO:0000256" key="11">
    <source>
        <dbReference type="ARBA" id="ARBA00022884"/>
    </source>
</evidence>
<dbReference type="InterPro" id="IPR004532">
    <property type="entry name" value="Phe-tRNA-ligase_IIc_bsu_bact"/>
</dbReference>
<keyword evidence="5 16" id="KW-0820">tRNA-binding</keyword>
<dbReference type="Gene3D" id="3.30.56.10">
    <property type="match status" value="2"/>
</dbReference>
<evidence type="ECO:0000259" key="19">
    <source>
        <dbReference type="PROSITE" id="PS51483"/>
    </source>
</evidence>
<keyword evidence="6 15" id="KW-0436">Ligase</keyword>
<proteinExistence type="inferred from homology"/>
<dbReference type="GO" id="GO:0009328">
    <property type="term" value="C:phenylalanine-tRNA ligase complex"/>
    <property type="evidence" value="ECO:0007669"/>
    <property type="project" value="TreeGrafter"/>
</dbReference>
<dbReference type="Pfam" id="PF01588">
    <property type="entry name" value="tRNA_bind"/>
    <property type="match status" value="1"/>
</dbReference>
<keyword evidence="8 15" id="KW-0547">Nucleotide-binding</keyword>
<keyword evidence="10 15" id="KW-0460">Magnesium</keyword>
<organism evidence="20 21">
    <name type="scientific">Candidatus Pelethenecus faecipullorum</name>
    <dbReference type="NCBI Taxonomy" id="2840900"/>
    <lineage>
        <taxon>Bacteria</taxon>
        <taxon>Bacillati</taxon>
        <taxon>Mycoplasmatota</taxon>
        <taxon>Mollicutes</taxon>
        <taxon>Candidatus Pelethenecus</taxon>
    </lineage>
</organism>
<dbReference type="GO" id="GO:0005524">
    <property type="term" value="F:ATP binding"/>
    <property type="evidence" value="ECO:0007669"/>
    <property type="project" value="UniProtKB-UniRule"/>
</dbReference>
<keyword evidence="9 15" id="KW-0067">ATP-binding</keyword>
<dbReference type="Proteomes" id="UP000886758">
    <property type="component" value="Unassembled WGS sequence"/>
</dbReference>
<comment type="subcellular location">
    <subcellularLocation>
        <location evidence="1 15">Cytoplasm</location>
    </subcellularLocation>
</comment>
<feature type="domain" description="B5" evidence="19">
    <location>
        <begin position="404"/>
        <end position="480"/>
    </location>
</feature>
<comment type="cofactor">
    <cofactor evidence="15">
        <name>Mg(2+)</name>
        <dbReference type="ChEBI" id="CHEBI:18420"/>
    </cofactor>
    <text evidence="15">Binds 2 magnesium ions per tetramer.</text>
</comment>
<dbReference type="CDD" id="cd00769">
    <property type="entry name" value="PheRS_beta_core"/>
    <property type="match status" value="1"/>
</dbReference>
<dbReference type="InterPro" id="IPR045060">
    <property type="entry name" value="Phe-tRNA-ligase_IIc_bsu"/>
</dbReference>
<dbReference type="Pfam" id="PF17759">
    <property type="entry name" value="tRNA_synthFbeta"/>
    <property type="match status" value="1"/>
</dbReference>
<evidence type="ECO:0000256" key="5">
    <source>
        <dbReference type="ARBA" id="ARBA00022555"/>
    </source>
</evidence>
<dbReference type="SUPFAM" id="SSF46955">
    <property type="entry name" value="Putative DNA-binding domain"/>
    <property type="match status" value="1"/>
</dbReference>
<dbReference type="InterPro" id="IPR005146">
    <property type="entry name" value="B3/B4_tRNA-bd"/>
</dbReference>
<keyword evidence="11 16" id="KW-0694">RNA-binding</keyword>
<dbReference type="AlphaFoldDB" id="A0A9D1KIF5"/>
<dbReference type="EMBL" id="DVLF01000141">
    <property type="protein sequence ID" value="HIT50270.1"/>
    <property type="molecule type" value="Genomic_DNA"/>
</dbReference>
<dbReference type="SMART" id="SM00874">
    <property type="entry name" value="B5"/>
    <property type="match status" value="1"/>
</dbReference>
<name>A0A9D1KIF5_9MOLU</name>
<dbReference type="PROSITE" id="PS51447">
    <property type="entry name" value="FDX_ACB"/>
    <property type="match status" value="1"/>
</dbReference>
<dbReference type="SMART" id="SM00896">
    <property type="entry name" value="FDX-ACB"/>
    <property type="match status" value="1"/>
</dbReference>
<evidence type="ECO:0000256" key="7">
    <source>
        <dbReference type="ARBA" id="ARBA00022723"/>
    </source>
</evidence>
<evidence type="ECO:0000256" key="10">
    <source>
        <dbReference type="ARBA" id="ARBA00022842"/>
    </source>
</evidence>
<evidence type="ECO:0000313" key="20">
    <source>
        <dbReference type="EMBL" id="HIT50270.1"/>
    </source>
</evidence>
<dbReference type="Pfam" id="PF03484">
    <property type="entry name" value="B5"/>
    <property type="match status" value="1"/>
</dbReference>
<evidence type="ECO:0000259" key="18">
    <source>
        <dbReference type="PROSITE" id="PS51447"/>
    </source>
</evidence>
<dbReference type="InterPro" id="IPR045864">
    <property type="entry name" value="aa-tRNA-synth_II/BPL/LPL"/>
</dbReference>
<comment type="subunit">
    <text evidence="3 15">Tetramer of two alpha and two beta subunits.</text>
</comment>
<evidence type="ECO:0000256" key="14">
    <source>
        <dbReference type="ARBA" id="ARBA00049255"/>
    </source>
</evidence>
<sequence>MKVSKNWLKEYLDLDGISDEALYDAISMHVCEIESYHPLVEATGLTVGLVKECIFHPNSDHLHICQVEVAPNTIKQIVCGAPNVAAGQKVIVANVGAVLPGDFKIKASKIRGVESLGMLCSLQELGIEEKYIEEEFKNGIYLLCEDAVIGSDPLSYLGLADTVIDLDVTSNRSDLLSIEGVAYDLGAALGKSVQIKTPQVDEVEKKATLKIEIQTENCLKYTARVIEDVVIAPSPKWMQGRLIACGIRPINNVVDITNYVLLEMGQPLHAFDRDRLGDHIIVRNAKEQEELVTLDGIKRILKPTDIVIANEQAALCLGGVMGGLTSEVEATTKNIVLEAAYFDPLSVRKTSSRLGLKSESSVRFERKIDYQRVERALDYAASLMGKYAGGHVLTGVASCIHQVIAPKYVFITQDKINRVLGTDLDSSAIERIFDRLAYSYEKKDNGYRIELPHRRMDLEENDQDIIEDVARMNGYDAIPTTLAKTSSKGALTEKQQKLRLIRRQLAMMGMNEVTTYSLVSKKSLNDYIDQPQPEIEVLMPLTEERCVLRQSLLNGVVEAVSYNLARKNADLAFFEIGNIYTKEKEELHLAGAITGLWQSLLWRGEKQRADFYTLKGILEVLFAKLNEEVTYRPDQSISCFHPGRCAAIYWHDQKIGVLGALHPRFAKEKDISDTIVFEINLDAILHHRSSFKYQPLNKYPTVSRDLAIVVDKTVLASDLLMTIRKTVRKNLVDLKIFDLYTGEKIASDKKSLALTLTFEDVHKTLTSGDVDQMIQSILEQLQRHYDARLRD</sequence>
<evidence type="ECO:0000256" key="12">
    <source>
        <dbReference type="ARBA" id="ARBA00022917"/>
    </source>
</evidence>
<comment type="similarity">
    <text evidence="2 15">Belongs to the phenylalanyl-tRNA synthetase beta subunit family. Type 1 subfamily.</text>
</comment>
<dbReference type="PROSITE" id="PS51483">
    <property type="entry name" value="B5"/>
    <property type="match status" value="1"/>
</dbReference>
<accession>A0A9D1KIF5</accession>
<dbReference type="Gene3D" id="3.30.930.10">
    <property type="entry name" value="Bira Bifunctional Protein, Domain 2"/>
    <property type="match status" value="1"/>
</dbReference>
<dbReference type="Pfam" id="PF03483">
    <property type="entry name" value="B3_4"/>
    <property type="match status" value="1"/>
</dbReference>
<dbReference type="GO" id="GO:0006432">
    <property type="term" value="P:phenylalanyl-tRNA aminoacylation"/>
    <property type="evidence" value="ECO:0007669"/>
    <property type="project" value="UniProtKB-UniRule"/>
</dbReference>
<dbReference type="FunFam" id="2.40.50.140:FF:000045">
    <property type="entry name" value="Phenylalanine--tRNA ligase beta subunit"/>
    <property type="match status" value="1"/>
</dbReference>
<feature type="domain" description="TRNA-binding" evidence="17">
    <location>
        <begin position="39"/>
        <end position="154"/>
    </location>
</feature>
<dbReference type="SUPFAM" id="SSF54991">
    <property type="entry name" value="Anticodon-binding domain of PheRS"/>
    <property type="match status" value="1"/>
</dbReference>
<dbReference type="InterPro" id="IPR005121">
    <property type="entry name" value="Fdx_antiC-bd"/>
</dbReference>
<dbReference type="CDD" id="cd02796">
    <property type="entry name" value="tRNA_bind_bactPheRS"/>
    <property type="match status" value="1"/>
</dbReference>
<dbReference type="Gene3D" id="3.30.70.380">
    <property type="entry name" value="Ferrodoxin-fold anticodon-binding domain"/>
    <property type="match status" value="1"/>
</dbReference>
<dbReference type="Gene3D" id="2.40.50.140">
    <property type="entry name" value="Nucleic acid-binding proteins"/>
    <property type="match status" value="1"/>
</dbReference>
<feature type="binding site" evidence="15">
    <location>
        <position position="464"/>
    </location>
    <ligand>
        <name>Mg(2+)</name>
        <dbReference type="ChEBI" id="CHEBI:18420"/>
        <note>shared with alpha subunit</note>
    </ligand>
</feature>
<evidence type="ECO:0000313" key="21">
    <source>
        <dbReference type="Proteomes" id="UP000886758"/>
    </source>
</evidence>
<evidence type="ECO:0000256" key="6">
    <source>
        <dbReference type="ARBA" id="ARBA00022598"/>
    </source>
</evidence>
<dbReference type="InterPro" id="IPR009061">
    <property type="entry name" value="DNA-bd_dom_put_sf"/>
</dbReference>
<evidence type="ECO:0000256" key="4">
    <source>
        <dbReference type="ARBA" id="ARBA00022490"/>
    </source>
</evidence>
<evidence type="ECO:0000256" key="13">
    <source>
        <dbReference type="ARBA" id="ARBA00023146"/>
    </source>
</evidence>
<dbReference type="FunFam" id="3.30.70.380:FF:000001">
    <property type="entry name" value="Phenylalanine--tRNA ligase beta subunit"/>
    <property type="match status" value="1"/>
</dbReference>
<dbReference type="PROSITE" id="PS50886">
    <property type="entry name" value="TRBD"/>
    <property type="match status" value="1"/>
</dbReference>
<evidence type="ECO:0000256" key="1">
    <source>
        <dbReference type="ARBA" id="ARBA00004496"/>
    </source>
</evidence>
<dbReference type="FunFam" id="3.30.930.10:FF:000022">
    <property type="entry name" value="Phenylalanine--tRNA ligase beta subunit"/>
    <property type="match status" value="1"/>
</dbReference>
<dbReference type="SUPFAM" id="SSF56037">
    <property type="entry name" value="PheT/TilS domain"/>
    <property type="match status" value="1"/>
</dbReference>
<evidence type="ECO:0000256" key="16">
    <source>
        <dbReference type="PROSITE-ProRule" id="PRU00209"/>
    </source>
</evidence>
<dbReference type="InterPro" id="IPR012340">
    <property type="entry name" value="NA-bd_OB-fold"/>
</dbReference>
<reference evidence="20" key="1">
    <citation type="submission" date="2020-10" db="EMBL/GenBank/DDBJ databases">
        <authorList>
            <person name="Gilroy R."/>
        </authorList>
    </citation>
    <scope>NUCLEOTIDE SEQUENCE</scope>
    <source>
        <strain evidence="20">ChiW17-6978</strain>
    </source>
</reference>
<keyword evidence="12 15" id="KW-0648">Protein biosynthesis</keyword>
<dbReference type="NCBIfam" id="NF045760">
    <property type="entry name" value="YtpR"/>
    <property type="match status" value="1"/>
</dbReference>
<keyword evidence="7 15" id="KW-0479">Metal-binding</keyword>
<dbReference type="HAMAP" id="MF_00283">
    <property type="entry name" value="Phe_tRNA_synth_beta1"/>
    <property type="match status" value="1"/>
</dbReference>
<evidence type="ECO:0000256" key="15">
    <source>
        <dbReference type="HAMAP-Rule" id="MF_00283"/>
    </source>
</evidence>
<protein>
    <recommendedName>
        <fullName evidence="15">Phenylalanine--tRNA ligase beta subunit</fullName>
        <ecNumber evidence="15">6.1.1.20</ecNumber>
    </recommendedName>
    <alternativeName>
        <fullName evidence="15">Phenylalanyl-tRNA synthetase beta subunit</fullName>
        <shortName evidence="15">PheRS</shortName>
    </alternativeName>
</protein>
<feature type="binding site" evidence="15">
    <location>
        <position position="467"/>
    </location>
    <ligand>
        <name>Mg(2+)</name>
        <dbReference type="ChEBI" id="CHEBI:18420"/>
        <note>shared with alpha subunit</note>
    </ligand>
</feature>
<evidence type="ECO:0000256" key="8">
    <source>
        <dbReference type="ARBA" id="ARBA00022741"/>
    </source>
</evidence>
<dbReference type="InterPro" id="IPR020825">
    <property type="entry name" value="Phe-tRNA_synthase-like_B3/B4"/>
</dbReference>
<comment type="caution">
    <text evidence="20">The sequence shown here is derived from an EMBL/GenBank/DDBJ whole genome shotgun (WGS) entry which is preliminary data.</text>
</comment>
<dbReference type="SMART" id="SM00873">
    <property type="entry name" value="B3_4"/>
    <property type="match status" value="1"/>
</dbReference>
<dbReference type="GO" id="GO:0000287">
    <property type="term" value="F:magnesium ion binding"/>
    <property type="evidence" value="ECO:0007669"/>
    <property type="project" value="UniProtKB-UniRule"/>
</dbReference>
<keyword evidence="4 15" id="KW-0963">Cytoplasm</keyword>
<dbReference type="EC" id="6.1.1.20" evidence="15"/>
<keyword evidence="13 15" id="KW-0030">Aminoacyl-tRNA synthetase</keyword>
<reference evidence="20" key="2">
    <citation type="journal article" date="2021" name="PeerJ">
        <title>Extensive microbial diversity within the chicken gut microbiome revealed by metagenomics and culture.</title>
        <authorList>
            <person name="Gilroy R."/>
            <person name="Ravi A."/>
            <person name="Getino M."/>
            <person name="Pursley I."/>
            <person name="Horton D.L."/>
            <person name="Alikhan N.F."/>
            <person name="Baker D."/>
            <person name="Gharbi K."/>
            <person name="Hall N."/>
            <person name="Watson M."/>
            <person name="Adriaenssens E.M."/>
            <person name="Foster-Nyarko E."/>
            <person name="Jarju S."/>
            <person name="Secka A."/>
            <person name="Antonio M."/>
            <person name="Oren A."/>
            <person name="Chaudhuri R.R."/>
            <person name="La Ragione R."/>
            <person name="Hildebrand F."/>
            <person name="Pallen M.J."/>
        </authorList>
    </citation>
    <scope>NUCLEOTIDE SEQUENCE</scope>
    <source>
        <strain evidence="20">ChiW17-6978</strain>
    </source>
</reference>
<gene>
    <name evidence="15" type="primary">pheT</name>
    <name evidence="20" type="ORF">IAD46_04510</name>
</gene>
<dbReference type="SUPFAM" id="SSF50249">
    <property type="entry name" value="Nucleic acid-binding proteins"/>
    <property type="match status" value="1"/>
</dbReference>
<dbReference type="FunFam" id="3.50.40.10:FF:000001">
    <property type="entry name" value="Phenylalanine--tRNA ligase beta subunit"/>
    <property type="match status" value="1"/>
</dbReference>
<feature type="domain" description="FDX-ACB" evidence="18">
    <location>
        <begin position="697"/>
        <end position="790"/>
    </location>
</feature>
<evidence type="ECO:0000256" key="9">
    <source>
        <dbReference type="ARBA" id="ARBA00022840"/>
    </source>
</evidence>
<dbReference type="PANTHER" id="PTHR10947:SF0">
    <property type="entry name" value="PHENYLALANINE--TRNA LIGASE BETA SUBUNIT"/>
    <property type="match status" value="1"/>
</dbReference>
<dbReference type="InterPro" id="IPR033714">
    <property type="entry name" value="tRNA_bind_bactPheRS"/>
</dbReference>
<dbReference type="NCBIfam" id="TIGR00472">
    <property type="entry name" value="pheT_bact"/>
    <property type="match status" value="1"/>
</dbReference>
<dbReference type="GO" id="GO:0000049">
    <property type="term" value="F:tRNA binding"/>
    <property type="evidence" value="ECO:0007669"/>
    <property type="project" value="UniProtKB-UniRule"/>
</dbReference>
<dbReference type="GO" id="GO:0004826">
    <property type="term" value="F:phenylalanine-tRNA ligase activity"/>
    <property type="evidence" value="ECO:0007669"/>
    <property type="project" value="UniProtKB-UniRule"/>
</dbReference>
<dbReference type="PANTHER" id="PTHR10947">
    <property type="entry name" value="PHENYLALANYL-TRNA SYNTHETASE BETA CHAIN AND LEUCINE-RICH REPEAT-CONTAINING PROTEIN 47"/>
    <property type="match status" value="1"/>
</dbReference>
<dbReference type="InterPro" id="IPR041616">
    <property type="entry name" value="PheRS_beta_core"/>
</dbReference>
<dbReference type="Pfam" id="PF03147">
    <property type="entry name" value="FDX-ACB"/>
    <property type="match status" value="1"/>
</dbReference>
<feature type="binding site" evidence="15">
    <location>
        <position position="468"/>
    </location>
    <ligand>
        <name>Mg(2+)</name>
        <dbReference type="ChEBI" id="CHEBI:18420"/>
        <note>shared with alpha subunit</note>
    </ligand>
</feature>
<evidence type="ECO:0000256" key="2">
    <source>
        <dbReference type="ARBA" id="ARBA00008653"/>
    </source>
</evidence>
<dbReference type="SUPFAM" id="SSF55681">
    <property type="entry name" value="Class II aaRS and biotin synthetases"/>
    <property type="match status" value="1"/>
</dbReference>
<dbReference type="InterPro" id="IPR005147">
    <property type="entry name" value="tRNA_synthase_B5-dom"/>
</dbReference>
<dbReference type="InterPro" id="IPR036690">
    <property type="entry name" value="Fdx_antiC-bd_sf"/>
</dbReference>
<evidence type="ECO:0000259" key="17">
    <source>
        <dbReference type="PROSITE" id="PS50886"/>
    </source>
</evidence>
<dbReference type="Gene3D" id="3.50.40.10">
    <property type="entry name" value="Phenylalanyl-trna Synthetase, Chain B, domain 3"/>
    <property type="match status" value="1"/>
</dbReference>
<evidence type="ECO:0000256" key="3">
    <source>
        <dbReference type="ARBA" id="ARBA00011209"/>
    </source>
</evidence>
<dbReference type="InterPro" id="IPR002547">
    <property type="entry name" value="tRNA-bd_dom"/>
</dbReference>
<feature type="binding site" evidence="15">
    <location>
        <position position="457"/>
    </location>
    <ligand>
        <name>Mg(2+)</name>
        <dbReference type="ChEBI" id="CHEBI:18420"/>
        <note>shared with alpha subunit</note>
    </ligand>
</feature>
<comment type="catalytic activity">
    <reaction evidence="14 15">
        <text>tRNA(Phe) + L-phenylalanine + ATP = L-phenylalanyl-tRNA(Phe) + AMP + diphosphate + H(+)</text>
        <dbReference type="Rhea" id="RHEA:19413"/>
        <dbReference type="Rhea" id="RHEA-COMP:9668"/>
        <dbReference type="Rhea" id="RHEA-COMP:9699"/>
        <dbReference type="ChEBI" id="CHEBI:15378"/>
        <dbReference type="ChEBI" id="CHEBI:30616"/>
        <dbReference type="ChEBI" id="CHEBI:33019"/>
        <dbReference type="ChEBI" id="CHEBI:58095"/>
        <dbReference type="ChEBI" id="CHEBI:78442"/>
        <dbReference type="ChEBI" id="CHEBI:78531"/>
        <dbReference type="ChEBI" id="CHEBI:456215"/>
        <dbReference type="EC" id="6.1.1.20"/>
    </reaction>
</comment>